<protein>
    <submittedName>
        <fullName evidence="2">Uncharacterized protein</fullName>
    </submittedName>
</protein>
<feature type="region of interest" description="Disordered" evidence="1">
    <location>
        <begin position="66"/>
        <end position="87"/>
    </location>
</feature>
<evidence type="ECO:0000313" key="3">
    <source>
        <dbReference type="Proteomes" id="UP001221757"/>
    </source>
</evidence>
<dbReference type="Proteomes" id="UP001221757">
    <property type="component" value="Unassembled WGS sequence"/>
</dbReference>
<gene>
    <name evidence="2" type="ORF">B0H17DRAFT_1086272</name>
</gene>
<dbReference type="EMBL" id="JARKIE010000183">
    <property type="protein sequence ID" value="KAJ7670266.1"/>
    <property type="molecule type" value="Genomic_DNA"/>
</dbReference>
<proteinExistence type="predicted"/>
<reference evidence="2" key="1">
    <citation type="submission" date="2023-03" db="EMBL/GenBank/DDBJ databases">
        <title>Massive genome expansion in bonnet fungi (Mycena s.s.) driven by repeated elements and novel gene families across ecological guilds.</title>
        <authorList>
            <consortium name="Lawrence Berkeley National Laboratory"/>
            <person name="Harder C.B."/>
            <person name="Miyauchi S."/>
            <person name="Viragh M."/>
            <person name="Kuo A."/>
            <person name="Thoen E."/>
            <person name="Andreopoulos B."/>
            <person name="Lu D."/>
            <person name="Skrede I."/>
            <person name="Drula E."/>
            <person name="Henrissat B."/>
            <person name="Morin E."/>
            <person name="Kohler A."/>
            <person name="Barry K."/>
            <person name="LaButti K."/>
            <person name="Morin E."/>
            <person name="Salamov A."/>
            <person name="Lipzen A."/>
            <person name="Mereny Z."/>
            <person name="Hegedus B."/>
            <person name="Baldrian P."/>
            <person name="Stursova M."/>
            <person name="Weitz H."/>
            <person name="Taylor A."/>
            <person name="Grigoriev I.V."/>
            <person name="Nagy L.G."/>
            <person name="Martin F."/>
            <person name="Kauserud H."/>
        </authorList>
    </citation>
    <scope>NUCLEOTIDE SEQUENCE</scope>
    <source>
        <strain evidence="2">CBHHK067</strain>
    </source>
</reference>
<feature type="compositionally biased region" description="Basic and acidic residues" evidence="1">
    <location>
        <begin position="69"/>
        <end position="81"/>
    </location>
</feature>
<organism evidence="2 3">
    <name type="scientific">Mycena rosella</name>
    <name type="common">Pink bonnet</name>
    <name type="synonym">Agaricus rosellus</name>
    <dbReference type="NCBI Taxonomy" id="1033263"/>
    <lineage>
        <taxon>Eukaryota</taxon>
        <taxon>Fungi</taxon>
        <taxon>Dikarya</taxon>
        <taxon>Basidiomycota</taxon>
        <taxon>Agaricomycotina</taxon>
        <taxon>Agaricomycetes</taxon>
        <taxon>Agaricomycetidae</taxon>
        <taxon>Agaricales</taxon>
        <taxon>Marasmiineae</taxon>
        <taxon>Mycenaceae</taxon>
        <taxon>Mycena</taxon>
    </lineage>
</organism>
<name>A0AAD7G8I1_MYCRO</name>
<evidence type="ECO:0000313" key="2">
    <source>
        <dbReference type="EMBL" id="KAJ7670266.1"/>
    </source>
</evidence>
<evidence type="ECO:0000256" key="1">
    <source>
        <dbReference type="SAM" id="MobiDB-lite"/>
    </source>
</evidence>
<dbReference type="AlphaFoldDB" id="A0AAD7G8I1"/>
<keyword evidence="3" id="KW-1185">Reference proteome</keyword>
<accession>A0AAD7G8I1</accession>
<sequence>MSPTPTPNTAPKPQIWRARNERQDPGADAFCRWLTFGAQLIFWFVGLNTGAKSTSFGRCHHITAAMTENYDHDDPDRDKSSRQQRKV</sequence>
<comment type="caution">
    <text evidence="2">The sequence shown here is derived from an EMBL/GenBank/DDBJ whole genome shotgun (WGS) entry which is preliminary data.</text>
</comment>